<evidence type="ECO:0000313" key="2">
    <source>
        <dbReference type="Proteomes" id="UP001165960"/>
    </source>
</evidence>
<evidence type="ECO:0000313" key="1">
    <source>
        <dbReference type="EMBL" id="KAJ9082599.1"/>
    </source>
</evidence>
<organism evidence="1 2">
    <name type="scientific">Entomophthora muscae</name>
    <dbReference type="NCBI Taxonomy" id="34485"/>
    <lineage>
        <taxon>Eukaryota</taxon>
        <taxon>Fungi</taxon>
        <taxon>Fungi incertae sedis</taxon>
        <taxon>Zoopagomycota</taxon>
        <taxon>Entomophthoromycotina</taxon>
        <taxon>Entomophthoromycetes</taxon>
        <taxon>Entomophthorales</taxon>
        <taxon>Entomophthoraceae</taxon>
        <taxon>Entomophthora</taxon>
    </lineage>
</organism>
<comment type="caution">
    <text evidence="1">The sequence shown here is derived from an EMBL/GenBank/DDBJ whole genome shotgun (WGS) entry which is preliminary data.</text>
</comment>
<dbReference type="Proteomes" id="UP001165960">
    <property type="component" value="Unassembled WGS sequence"/>
</dbReference>
<gene>
    <name evidence="1" type="ORF">DSO57_1002974</name>
</gene>
<reference evidence="1" key="1">
    <citation type="submission" date="2022-04" db="EMBL/GenBank/DDBJ databases">
        <title>Genome of the entomopathogenic fungus Entomophthora muscae.</title>
        <authorList>
            <person name="Elya C."/>
            <person name="Lovett B.R."/>
            <person name="Lee E."/>
            <person name="Macias A.M."/>
            <person name="Hajek A.E."/>
            <person name="De Bivort B.L."/>
            <person name="Kasson M.T."/>
            <person name="De Fine Licht H.H."/>
            <person name="Stajich J.E."/>
        </authorList>
    </citation>
    <scope>NUCLEOTIDE SEQUENCE</scope>
    <source>
        <strain evidence="1">Berkeley</strain>
    </source>
</reference>
<keyword evidence="2" id="KW-1185">Reference proteome</keyword>
<accession>A0ACC2U6E6</accession>
<dbReference type="EMBL" id="QTSX02001427">
    <property type="protein sequence ID" value="KAJ9082599.1"/>
    <property type="molecule type" value="Genomic_DNA"/>
</dbReference>
<protein>
    <submittedName>
        <fullName evidence="1">Uncharacterized protein</fullName>
    </submittedName>
</protein>
<name>A0ACC2U6E6_9FUNG</name>
<proteinExistence type="predicted"/>
<sequence>MKYTFSISAFTLSLVAGSAIPIDASICTKVSCHLPPPTVAVKDAGSGSNFIFSRSKQEYASNIGYTALTASYGSPAMDDFYEGIKETSSEEENIEYYPADYDTTDEYYTSQDNLEYSTEDNYPADYDVIDDTPQGRDGTEPLPTEEATSQEEASSEMTEIQPTFSPENYDITNHGYTPQVIYDQGQESAPEQAYVKLSTDDGAPLMSNSQRQTEEVSAVGKAYFCKRKSRRNPRKRSGNLLD</sequence>